<dbReference type="InterPro" id="IPR001425">
    <property type="entry name" value="Arc/bac/fun_rhodopsins"/>
</dbReference>
<keyword evidence="3 7" id="KW-0812">Transmembrane</keyword>
<dbReference type="Proteomes" id="UP001595921">
    <property type="component" value="Unassembled WGS sequence"/>
</dbReference>
<evidence type="ECO:0000256" key="7">
    <source>
        <dbReference type="SAM" id="Phobius"/>
    </source>
</evidence>
<feature type="region of interest" description="Disordered" evidence="6">
    <location>
        <begin position="220"/>
        <end position="242"/>
    </location>
</feature>
<feature type="transmembrane region" description="Helical" evidence="7">
    <location>
        <begin position="168"/>
        <end position="192"/>
    </location>
</feature>
<gene>
    <name evidence="8" type="ORF">ACFO0N_21780</name>
</gene>
<keyword evidence="4 7" id="KW-1133">Transmembrane helix</keyword>
<dbReference type="RefSeq" id="WP_267620920.1">
    <property type="nucleotide sequence ID" value="NZ_JAODIW010000005.1"/>
</dbReference>
<evidence type="ECO:0000256" key="1">
    <source>
        <dbReference type="ARBA" id="ARBA00004141"/>
    </source>
</evidence>
<evidence type="ECO:0000256" key="2">
    <source>
        <dbReference type="ARBA" id="ARBA00008130"/>
    </source>
</evidence>
<sequence length="242" mass="25132">MIPSTDLYFGAAVVYGVLFVAFVAWLRRLEGDGRRLCALATGLVGLSAVAYTMMSTGAGMIPVAGGVVDAPNLLDDTATYAGMYGLAAVLAGPSKRWIVAVSGIVAAQRLAFELPYAGIVGGTGALAAAGVVVVGWFVISGIFAGPIWRAARNQPAKRRLVHWKCRNLVLFLFATLIVYAMLALSGVLTEFLNTSLNLYIDLLMRVGVTSLLFVNAGSLGEDDGRGSTSSVVSPAPASATGE</sequence>
<evidence type="ECO:0000313" key="8">
    <source>
        <dbReference type="EMBL" id="MFC4360584.1"/>
    </source>
</evidence>
<proteinExistence type="inferred from homology"/>
<keyword evidence="9" id="KW-1185">Reference proteome</keyword>
<feature type="transmembrane region" description="Helical" evidence="7">
    <location>
        <begin position="125"/>
        <end position="148"/>
    </location>
</feature>
<comment type="caution">
    <text evidence="8">The sequence shown here is derived from an EMBL/GenBank/DDBJ whole genome shotgun (WGS) entry which is preliminary data.</text>
</comment>
<dbReference type="EMBL" id="JBHSDS010000017">
    <property type="protein sequence ID" value="MFC4360584.1"/>
    <property type="molecule type" value="Genomic_DNA"/>
</dbReference>
<dbReference type="Gene3D" id="1.20.1070.10">
    <property type="entry name" value="Rhodopsin 7-helix transmembrane proteins"/>
    <property type="match status" value="1"/>
</dbReference>
<evidence type="ECO:0000313" key="9">
    <source>
        <dbReference type="Proteomes" id="UP001595921"/>
    </source>
</evidence>
<reference evidence="8 9" key="1">
    <citation type="journal article" date="2019" name="Int. J. Syst. Evol. Microbiol.">
        <title>The Global Catalogue of Microorganisms (GCM) 10K type strain sequencing project: providing services to taxonomists for standard genome sequencing and annotation.</title>
        <authorList>
            <consortium name="The Broad Institute Genomics Platform"/>
            <consortium name="The Broad Institute Genome Sequencing Center for Infectious Disease"/>
            <person name="Wu L."/>
            <person name="Ma J."/>
        </authorList>
    </citation>
    <scope>NUCLEOTIDE SEQUENCE [LARGE SCALE GENOMIC DNA]</scope>
    <source>
        <strain evidence="8 9">CGMCC 1.12553</strain>
    </source>
</reference>
<comment type="subcellular location">
    <subcellularLocation>
        <location evidence="1">Membrane</location>
        <topology evidence="1">Multi-pass membrane protein</topology>
    </subcellularLocation>
</comment>
<feature type="compositionally biased region" description="Low complexity" evidence="6">
    <location>
        <begin position="227"/>
        <end position="242"/>
    </location>
</feature>
<keyword evidence="5 7" id="KW-0472">Membrane</keyword>
<comment type="similarity">
    <text evidence="2">Belongs to the archaeal/bacterial/fungal opsin family.</text>
</comment>
<feature type="transmembrane region" description="Helical" evidence="7">
    <location>
        <begin position="38"/>
        <end position="64"/>
    </location>
</feature>
<organism evidence="8 9">
    <name type="scientific">Halobium salinum</name>
    <dbReference type="NCBI Taxonomy" id="1364940"/>
    <lineage>
        <taxon>Archaea</taxon>
        <taxon>Methanobacteriati</taxon>
        <taxon>Methanobacteriota</taxon>
        <taxon>Stenosarchaea group</taxon>
        <taxon>Halobacteria</taxon>
        <taxon>Halobacteriales</taxon>
        <taxon>Haloferacaceae</taxon>
        <taxon>Halobium</taxon>
    </lineage>
</organism>
<protein>
    <submittedName>
        <fullName evidence="8">Bacteriorhodopsin</fullName>
    </submittedName>
</protein>
<dbReference type="SMART" id="SM01021">
    <property type="entry name" value="Bac_rhodopsin"/>
    <property type="match status" value="1"/>
</dbReference>
<evidence type="ECO:0000256" key="3">
    <source>
        <dbReference type="ARBA" id="ARBA00022692"/>
    </source>
</evidence>
<accession>A0ABD5PIP8</accession>
<evidence type="ECO:0000256" key="4">
    <source>
        <dbReference type="ARBA" id="ARBA00022989"/>
    </source>
</evidence>
<dbReference type="AlphaFoldDB" id="A0ABD5PIP8"/>
<feature type="transmembrane region" description="Helical" evidence="7">
    <location>
        <begin position="6"/>
        <end position="26"/>
    </location>
</feature>
<dbReference type="SUPFAM" id="SSF81321">
    <property type="entry name" value="Family A G protein-coupled receptor-like"/>
    <property type="match status" value="1"/>
</dbReference>
<name>A0ABD5PIP8_9EURY</name>
<evidence type="ECO:0000256" key="6">
    <source>
        <dbReference type="SAM" id="MobiDB-lite"/>
    </source>
</evidence>
<evidence type="ECO:0000256" key="5">
    <source>
        <dbReference type="ARBA" id="ARBA00023136"/>
    </source>
</evidence>
<dbReference type="GO" id="GO:0016020">
    <property type="term" value="C:membrane"/>
    <property type="evidence" value="ECO:0007669"/>
    <property type="project" value="UniProtKB-SubCell"/>
</dbReference>